<evidence type="ECO:0000313" key="1">
    <source>
        <dbReference type="EMBL" id="WAR18832.1"/>
    </source>
</evidence>
<protein>
    <submittedName>
        <fullName evidence="1">LR74A-like protein</fullName>
    </submittedName>
</protein>
<dbReference type="InterPro" id="IPR032675">
    <property type="entry name" value="LRR_dom_sf"/>
</dbReference>
<dbReference type="InterPro" id="IPR001611">
    <property type="entry name" value="Leu-rich_rpt"/>
</dbReference>
<dbReference type="EMBL" id="CP111022">
    <property type="protein sequence ID" value="WAR18832.1"/>
    <property type="molecule type" value="Genomic_DNA"/>
</dbReference>
<keyword evidence="2" id="KW-1185">Reference proteome</keyword>
<dbReference type="PANTHER" id="PTHR24114">
    <property type="entry name" value="LEUCINE RICH REPEAT FAMILY PROTEIN"/>
    <property type="match status" value="1"/>
</dbReference>
<dbReference type="Proteomes" id="UP001164746">
    <property type="component" value="Chromosome 11"/>
</dbReference>
<organism evidence="1 2">
    <name type="scientific">Mya arenaria</name>
    <name type="common">Soft-shell clam</name>
    <dbReference type="NCBI Taxonomy" id="6604"/>
    <lineage>
        <taxon>Eukaryota</taxon>
        <taxon>Metazoa</taxon>
        <taxon>Spiralia</taxon>
        <taxon>Lophotrochozoa</taxon>
        <taxon>Mollusca</taxon>
        <taxon>Bivalvia</taxon>
        <taxon>Autobranchia</taxon>
        <taxon>Heteroconchia</taxon>
        <taxon>Euheterodonta</taxon>
        <taxon>Imparidentia</taxon>
        <taxon>Neoheterodontei</taxon>
        <taxon>Myida</taxon>
        <taxon>Myoidea</taxon>
        <taxon>Myidae</taxon>
        <taxon>Mya</taxon>
    </lineage>
</organism>
<dbReference type="Pfam" id="PF13516">
    <property type="entry name" value="LRR_6"/>
    <property type="match status" value="3"/>
</dbReference>
<name>A0ABY7F9I0_MYAAR</name>
<dbReference type="Gene3D" id="3.80.10.10">
    <property type="entry name" value="Ribonuclease Inhibitor"/>
    <property type="match status" value="2"/>
</dbReference>
<proteinExistence type="predicted"/>
<accession>A0ABY7F9I0</accession>
<dbReference type="SUPFAM" id="SSF52047">
    <property type="entry name" value="RNI-like"/>
    <property type="match status" value="1"/>
</dbReference>
<gene>
    <name evidence="1" type="ORF">MAR_000670</name>
</gene>
<dbReference type="PANTHER" id="PTHR24114:SF50">
    <property type="entry name" value="RNI-LIKE PROTEIN"/>
    <property type="match status" value="1"/>
</dbReference>
<dbReference type="InterPro" id="IPR052394">
    <property type="entry name" value="LRR-containing"/>
</dbReference>
<evidence type="ECO:0000313" key="2">
    <source>
        <dbReference type="Proteomes" id="UP001164746"/>
    </source>
</evidence>
<reference evidence="1" key="1">
    <citation type="submission" date="2022-11" db="EMBL/GenBank/DDBJ databases">
        <title>Centuries of genome instability and evolution in soft-shell clam transmissible cancer (bioRxiv).</title>
        <authorList>
            <person name="Hart S.F.M."/>
            <person name="Yonemitsu M.A."/>
            <person name="Giersch R.M."/>
            <person name="Beal B.F."/>
            <person name="Arriagada G."/>
            <person name="Davis B.W."/>
            <person name="Ostrander E.A."/>
            <person name="Goff S.P."/>
            <person name="Metzger M.J."/>
        </authorList>
    </citation>
    <scope>NUCLEOTIDE SEQUENCE</scope>
    <source>
        <strain evidence="1">MELC-2E11</strain>
        <tissue evidence="1">Siphon/mantle</tissue>
    </source>
</reference>
<dbReference type="SMART" id="SM00368">
    <property type="entry name" value="LRR_RI"/>
    <property type="match status" value="5"/>
</dbReference>
<sequence>MSASHESWLPGLQSLLKGPVLITQPTPEEGVDDEVIDDVIDVSIDTIDTVDTDYETDLDMDYEEWIAEDMIGDEARQQQTYVNQCNETGVIPVSYFLRHITNTTFRMRHHGLGPLGAKAITISLKVSTWLEIICRSERNNLLDSGASSICEMLQKNTFLKHLYLANNKFEEQAAHNFREALSHNETLETLDLGWNHFRTNGAVSIAEGLQENYGLRSLLLTMNGFSEPGAEALGRALKHNRTLTELDVSQNRIKEIGAGHIALGLQTNDVLKKLKLGYNPISEDGALALLTAISKNDQSCVKHIDLSVSTSTTPHMCRGNALLETWTRPT</sequence>